<dbReference type="Gene3D" id="1.20.920.10">
    <property type="entry name" value="Bromodomain-like"/>
    <property type="match status" value="1"/>
</dbReference>
<comment type="subcellular location">
    <subcellularLocation>
        <location evidence="1">Nucleus</location>
    </subcellularLocation>
</comment>
<keyword evidence="2" id="KW-0378">Hydrolase</keyword>
<feature type="compositionally biased region" description="Basic residues" evidence="8">
    <location>
        <begin position="1122"/>
        <end position="1136"/>
    </location>
</feature>
<feature type="domain" description="QLQ" evidence="12">
    <location>
        <begin position="89"/>
        <end position="125"/>
    </location>
</feature>
<evidence type="ECO:0000256" key="7">
    <source>
        <dbReference type="SAM" id="Coils"/>
    </source>
</evidence>
<dbReference type="InterPro" id="IPR029295">
    <property type="entry name" value="SnAC"/>
</dbReference>
<dbReference type="PANTHER" id="PTHR10799">
    <property type="entry name" value="SNF2/RAD54 HELICASE FAMILY"/>
    <property type="match status" value="1"/>
</dbReference>
<evidence type="ECO:0000259" key="9">
    <source>
        <dbReference type="PROSITE" id="PS50014"/>
    </source>
</evidence>
<feature type="compositionally biased region" description="Acidic residues" evidence="8">
    <location>
        <begin position="1139"/>
        <end position="1158"/>
    </location>
</feature>
<dbReference type="SMART" id="SM01314">
    <property type="entry name" value="SnAC"/>
    <property type="match status" value="1"/>
</dbReference>
<dbReference type="EMBL" id="PYSW02000030">
    <property type="protein sequence ID" value="KAG2379064.1"/>
    <property type="molecule type" value="Genomic_DNA"/>
</dbReference>
<dbReference type="InterPro" id="IPR001650">
    <property type="entry name" value="Helicase_C-like"/>
</dbReference>
<feature type="coiled-coil region" evidence="7">
    <location>
        <begin position="363"/>
        <end position="403"/>
    </location>
</feature>
<dbReference type="InterPro" id="IPR000330">
    <property type="entry name" value="SNF2_N"/>
</dbReference>
<dbReference type="PROSITE" id="PS50014">
    <property type="entry name" value="BROMODOMAIN_2"/>
    <property type="match status" value="1"/>
</dbReference>
<evidence type="ECO:0000256" key="5">
    <source>
        <dbReference type="ARBA" id="ARBA00023242"/>
    </source>
</evidence>
<dbReference type="InterPro" id="IPR038718">
    <property type="entry name" value="SNF2-like_sf"/>
</dbReference>
<sequence>MDPTKPLSAQQLHAYINLLKKMKSEGKDLNDPQYKNLHQFLKAQMSNHNILKQQNQQVVNTVIPNPVQPPLTSANVQQFQQQPQVPTPLFSPQQKERLKAQIFAFKHHISKREPLPPSLQQAVMGINVENNLKEYEASYLNPSGKTAPQVPPPTTQPQPNNNVVVPSQLSVSQPPRVLPSAVAANATFNAAVSGTVTNPSVPATSNQPSMSTKVLDSKINPDTAHQRQQGLDLQTLYREREKRIQNKMKRKFDYLKSSLNTLPSSEQLRSVIEIKQFQLLKQQKELRADIIRQLKTQAATPIVDTHVARASQMATDQSLTKKNKTQQKTKEKTSIRSKKFFTDLTNARKRIKDYYKNDVKKPVEKLNKDLVTFFEKKAKQEKEKKARAEKARLKALKENDEEAYFKLLEQTKEGRLTELLKQTDQCLKSLGASLVSGRDGEHEPELELDEVEDGEKNIFKKFLLNQNNYYKVAHRLVEKVEKQPSILVGGGLKAYQLQGLQWLVSLYNNKINGILADEMGLGKTIQTISLLSYLYEFKNNKGPHLVIVPLSTIDNWALEFEKWCPTLKLVRYGGDKNQRKQVQSTYLKTRDFQVLLTQYEYITREKTILKKIPWNYIIMDEGHRIKNSDCKLVKALMEYSSKYRVLLTGTPLQNDLKELWALLNFLLPKIFDSSVNFENWFNSPFGGDKAEMTEEEKLLIIHRLHQVLRPFLLRREKTDVEEQLPEKSEKIIYIDLSAMQKKMYTDIQDKNKLNVNGKRLKMQSLSNTVMQLRKVCNHPFLFFTGSEELNALSDEKYYEMMTKCSGKFELLDRILPKFKKTGHRVLLFSQMTSVLDLMEEFLTQKSYQYLRLDGAVKASERGDLVKKWNEKDSQYFVFLLSTRSGGLGLNLQTADTVIMFDSDWNPQQDLQAMARAHRIGQTKSVLVLTFVTRTPVEEKIRERAQAKRDAEAKVIKAGKFNQKSTIMERNEMLETLLKKASDFESVHEAPNDEQLNNMLARNDDEFEIFQNMDKEREQEDLKQHGRVPNRLMSEEELPEWIKDKEVEEGEAEEVEYGRGRRSRGDINYEGGSGDEMEDEEEDNAAVPEEEDEDEQAEEEEDEEEEGTKKRKRRSAKKEESSKKKKTTAKSNGKRKKAQEEEEEEEEEDEGENEDIEPEDLMNTIGYSFDNTPYQEVYNKLGTGLQQRLYSIFIEIATKLDEEDGRALALPFLELPDRKDFPDYYDLIHTPICLNDIDKKIRNGIYKRVEDMEQDIQTLVGNAQTYNQEGSAIYQDAEMIRQIFTSRKNGSQ</sequence>
<dbReference type="Gene3D" id="3.40.50.300">
    <property type="entry name" value="P-loop containing nucleotide triphosphate hydrolases"/>
    <property type="match status" value="1"/>
</dbReference>
<dbReference type="GO" id="GO:0042393">
    <property type="term" value="F:histone binding"/>
    <property type="evidence" value="ECO:0007669"/>
    <property type="project" value="InterPro"/>
</dbReference>
<dbReference type="Gene3D" id="3.40.50.10810">
    <property type="entry name" value="Tandem AAA-ATPase domain"/>
    <property type="match status" value="1"/>
</dbReference>
<dbReference type="GO" id="GO:0006355">
    <property type="term" value="P:regulation of DNA-templated transcription"/>
    <property type="evidence" value="ECO:0007669"/>
    <property type="project" value="InterPro"/>
</dbReference>
<keyword evidence="3" id="KW-0805">Transcription regulation</keyword>
<evidence type="ECO:0000259" key="11">
    <source>
        <dbReference type="PROSITE" id="PS51194"/>
    </source>
</evidence>
<evidence type="ECO:0000256" key="8">
    <source>
        <dbReference type="SAM" id="MobiDB-lite"/>
    </source>
</evidence>
<dbReference type="InterPro" id="IPR018359">
    <property type="entry name" value="Bromodomain_CS"/>
</dbReference>
<dbReference type="InterPro" id="IPR001487">
    <property type="entry name" value="Bromodomain"/>
</dbReference>
<evidence type="ECO:0000313" key="14">
    <source>
        <dbReference type="Proteomes" id="UP000816034"/>
    </source>
</evidence>
<dbReference type="Pfam" id="PF14619">
    <property type="entry name" value="SnAC"/>
    <property type="match status" value="1"/>
</dbReference>
<feature type="region of interest" description="Disordered" evidence="8">
    <location>
        <begin position="1041"/>
        <end position="1158"/>
    </location>
</feature>
<evidence type="ECO:0000256" key="1">
    <source>
        <dbReference type="ARBA" id="ARBA00004123"/>
    </source>
</evidence>
<keyword evidence="14" id="KW-1185">Reference proteome</keyword>
<dbReference type="GO" id="GO:0016787">
    <property type="term" value="F:hydrolase activity"/>
    <property type="evidence" value="ECO:0007669"/>
    <property type="project" value="UniProtKB-KW"/>
</dbReference>
<dbReference type="Pfam" id="PF00271">
    <property type="entry name" value="Helicase_C"/>
    <property type="match status" value="1"/>
</dbReference>
<gene>
    <name evidence="13" type="ORF">C9374_007702</name>
</gene>
<keyword evidence="7" id="KW-0175">Coiled coil</keyword>
<evidence type="ECO:0000256" key="3">
    <source>
        <dbReference type="ARBA" id="ARBA00023015"/>
    </source>
</evidence>
<feature type="compositionally biased region" description="Basic and acidic residues" evidence="8">
    <location>
        <begin position="1055"/>
        <end position="1066"/>
    </location>
</feature>
<dbReference type="PROSITE" id="PS51666">
    <property type="entry name" value="QLQ"/>
    <property type="match status" value="1"/>
</dbReference>
<dbReference type="SMART" id="SM00487">
    <property type="entry name" value="DEXDc"/>
    <property type="match status" value="1"/>
</dbReference>
<dbReference type="RefSeq" id="XP_044546326.1">
    <property type="nucleotide sequence ID" value="XM_044697697.1"/>
</dbReference>
<dbReference type="PROSITE" id="PS00633">
    <property type="entry name" value="BROMODOMAIN_1"/>
    <property type="match status" value="1"/>
</dbReference>
<evidence type="ECO:0000256" key="6">
    <source>
        <dbReference type="PROSITE-ProRule" id="PRU00035"/>
    </source>
</evidence>
<keyword evidence="5" id="KW-0539">Nucleus</keyword>
<feature type="domain" description="Helicase C-terminal" evidence="11">
    <location>
        <begin position="810"/>
        <end position="972"/>
    </location>
</feature>
<evidence type="ECO:0000259" key="12">
    <source>
        <dbReference type="PROSITE" id="PS51666"/>
    </source>
</evidence>
<evidence type="ECO:0000259" key="10">
    <source>
        <dbReference type="PROSITE" id="PS51192"/>
    </source>
</evidence>
<feature type="region of interest" description="Disordered" evidence="8">
    <location>
        <begin position="141"/>
        <end position="164"/>
    </location>
</feature>
<feature type="compositionally biased region" description="Acidic residues" evidence="8">
    <location>
        <begin position="1072"/>
        <end position="1105"/>
    </location>
</feature>
<dbReference type="InterPro" id="IPR049730">
    <property type="entry name" value="SNF2/RAD54-like_C"/>
</dbReference>
<dbReference type="GO" id="GO:0005524">
    <property type="term" value="F:ATP binding"/>
    <property type="evidence" value="ECO:0007669"/>
    <property type="project" value="InterPro"/>
</dbReference>
<dbReference type="SUPFAM" id="SSF47370">
    <property type="entry name" value="Bromodomain"/>
    <property type="match status" value="1"/>
</dbReference>
<dbReference type="InterPro" id="IPR014978">
    <property type="entry name" value="Gln-Leu-Gln_QLQ"/>
</dbReference>
<reference evidence="13 14" key="1">
    <citation type="journal article" date="2018" name="BMC Genomics">
        <title>The genome of Naegleria lovaniensis, the basis for a comparative approach to unravel pathogenicity factors of the human pathogenic amoeba N. fowleri.</title>
        <authorList>
            <person name="Liechti N."/>
            <person name="Schurch N."/>
            <person name="Bruggmann R."/>
            <person name="Wittwer M."/>
        </authorList>
    </citation>
    <scope>NUCLEOTIDE SEQUENCE [LARGE SCALE GENOMIC DNA]</scope>
    <source>
        <strain evidence="13 14">ATCC 30569</strain>
    </source>
</reference>
<proteinExistence type="predicted"/>
<dbReference type="SMART" id="SM00490">
    <property type="entry name" value="HELICc"/>
    <property type="match status" value="1"/>
</dbReference>
<dbReference type="PROSITE" id="PS51192">
    <property type="entry name" value="HELICASE_ATP_BIND_1"/>
    <property type="match status" value="1"/>
</dbReference>
<dbReference type="SMART" id="SM00951">
    <property type="entry name" value="QLQ"/>
    <property type="match status" value="1"/>
</dbReference>
<dbReference type="InterPro" id="IPR027417">
    <property type="entry name" value="P-loop_NTPase"/>
</dbReference>
<evidence type="ECO:0000313" key="13">
    <source>
        <dbReference type="EMBL" id="KAG2379064.1"/>
    </source>
</evidence>
<dbReference type="GeneID" id="68100156"/>
<name>A0AA88KLL5_NAELO</name>
<dbReference type="SUPFAM" id="SSF52540">
    <property type="entry name" value="P-loop containing nucleoside triphosphate hydrolases"/>
    <property type="match status" value="2"/>
</dbReference>
<feature type="region of interest" description="Disordered" evidence="8">
    <location>
        <begin position="314"/>
        <end position="334"/>
    </location>
</feature>
<evidence type="ECO:0000256" key="4">
    <source>
        <dbReference type="ARBA" id="ARBA00023117"/>
    </source>
</evidence>
<dbReference type="Pfam" id="PF00439">
    <property type="entry name" value="Bromodomain"/>
    <property type="match status" value="1"/>
</dbReference>
<comment type="caution">
    <text evidence="13">The sequence shown here is derived from an EMBL/GenBank/DDBJ whole genome shotgun (WGS) entry which is preliminary data.</text>
</comment>
<protein>
    <submittedName>
        <fullName evidence="13">Uncharacterized protein</fullName>
    </submittedName>
</protein>
<feature type="domain" description="Helicase ATP-binding" evidence="10">
    <location>
        <begin position="504"/>
        <end position="669"/>
    </location>
</feature>
<dbReference type="InterPro" id="IPR014001">
    <property type="entry name" value="Helicase_ATP-bd"/>
</dbReference>
<dbReference type="Pfam" id="PF00176">
    <property type="entry name" value="SNF2-rel_dom"/>
    <property type="match status" value="1"/>
</dbReference>
<keyword evidence="3" id="KW-0804">Transcription</keyword>
<dbReference type="FunFam" id="3.40.50.10810:FF:000008">
    <property type="entry name" value="Chromatin structure-remodeling complex subunit snf21"/>
    <property type="match status" value="1"/>
</dbReference>
<dbReference type="PRINTS" id="PR00503">
    <property type="entry name" value="BROMODOMAIN"/>
</dbReference>
<dbReference type="Proteomes" id="UP000816034">
    <property type="component" value="Unassembled WGS sequence"/>
</dbReference>
<dbReference type="PROSITE" id="PS51194">
    <property type="entry name" value="HELICASE_CTER"/>
    <property type="match status" value="1"/>
</dbReference>
<feature type="domain" description="Bromo" evidence="9">
    <location>
        <begin position="1203"/>
        <end position="1273"/>
    </location>
</feature>
<dbReference type="InterPro" id="IPR036427">
    <property type="entry name" value="Bromodomain-like_sf"/>
</dbReference>
<dbReference type="Pfam" id="PF08880">
    <property type="entry name" value="QLQ"/>
    <property type="match status" value="1"/>
</dbReference>
<dbReference type="CDD" id="cd18793">
    <property type="entry name" value="SF2_C_SNF"/>
    <property type="match status" value="1"/>
</dbReference>
<evidence type="ECO:0000256" key="2">
    <source>
        <dbReference type="ARBA" id="ARBA00022801"/>
    </source>
</evidence>
<organism evidence="13 14">
    <name type="scientific">Naegleria lovaniensis</name>
    <name type="common">Amoeba</name>
    <dbReference type="NCBI Taxonomy" id="51637"/>
    <lineage>
        <taxon>Eukaryota</taxon>
        <taxon>Discoba</taxon>
        <taxon>Heterolobosea</taxon>
        <taxon>Tetramitia</taxon>
        <taxon>Eutetramitia</taxon>
        <taxon>Vahlkampfiidae</taxon>
        <taxon>Naegleria</taxon>
    </lineage>
</organism>
<dbReference type="GO" id="GO:0005634">
    <property type="term" value="C:nucleus"/>
    <property type="evidence" value="ECO:0007669"/>
    <property type="project" value="UniProtKB-SubCell"/>
</dbReference>
<dbReference type="SMART" id="SM00297">
    <property type="entry name" value="BROMO"/>
    <property type="match status" value="1"/>
</dbReference>
<keyword evidence="4 6" id="KW-0103">Bromodomain</keyword>
<dbReference type="Gene3D" id="1.20.5.170">
    <property type="match status" value="1"/>
</dbReference>
<accession>A0AA88KLL5</accession>